<reference evidence="1 2" key="1">
    <citation type="journal article" date="2024" name="Commun. Biol.">
        <title>Comparative genomic analysis of thermophilic fungi reveals convergent evolutionary adaptations and gene losses.</title>
        <authorList>
            <person name="Steindorff A.S."/>
            <person name="Aguilar-Pontes M.V."/>
            <person name="Robinson A.J."/>
            <person name="Andreopoulos B."/>
            <person name="LaButti K."/>
            <person name="Kuo A."/>
            <person name="Mondo S."/>
            <person name="Riley R."/>
            <person name="Otillar R."/>
            <person name="Haridas S."/>
            <person name="Lipzen A."/>
            <person name="Grimwood J."/>
            <person name="Schmutz J."/>
            <person name="Clum A."/>
            <person name="Reid I.D."/>
            <person name="Moisan M.C."/>
            <person name="Butler G."/>
            <person name="Nguyen T.T.M."/>
            <person name="Dewar K."/>
            <person name="Conant G."/>
            <person name="Drula E."/>
            <person name="Henrissat B."/>
            <person name="Hansel C."/>
            <person name="Singer S."/>
            <person name="Hutchinson M.I."/>
            <person name="de Vries R.P."/>
            <person name="Natvig D.O."/>
            <person name="Powell A.J."/>
            <person name="Tsang A."/>
            <person name="Grigoriev I.V."/>
        </authorList>
    </citation>
    <scope>NUCLEOTIDE SEQUENCE [LARGE SCALE GENOMIC DNA]</scope>
    <source>
        <strain evidence="1 2">CBS 494.80</strain>
    </source>
</reference>
<evidence type="ECO:0000313" key="1">
    <source>
        <dbReference type="EMBL" id="KAL2060737.1"/>
    </source>
</evidence>
<proteinExistence type="predicted"/>
<keyword evidence="2" id="KW-1185">Reference proteome</keyword>
<dbReference type="Proteomes" id="UP001595075">
    <property type="component" value="Unassembled WGS sequence"/>
</dbReference>
<name>A0ABR4BTP2_9HELO</name>
<sequence>MQHFEFIFGWLNKHLWGDTAGTILPSNDHFEISGGEIESDTLAGGGFIAAVAQRIVLARSDINALFLAKYHKTGSGRPLEIQKPKPIFGAHLNGAQKFDTERSNYDLGPELLSLQLEADKLWCPSASVRRSSFYELVVGAFNTPGVPGIPRCILDLRQRPLPALYCLDICTAYPWHEPFVHDIASATTYTVSKLCSPRTMDPVGRSIVMVLTKF</sequence>
<evidence type="ECO:0000313" key="2">
    <source>
        <dbReference type="Proteomes" id="UP001595075"/>
    </source>
</evidence>
<organism evidence="1 2">
    <name type="scientific">Oculimacula yallundae</name>
    <dbReference type="NCBI Taxonomy" id="86028"/>
    <lineage>
        <taxon>Eukaryota</taxon>
        <taxon>Fungi</taxon>
        <taxon>Dikarya</taxon>
        <taxon>Ascomycota</taxon>
        <taxon>Pezizomycotina</taxon>
        <taxon>Leotiomycetes</taxon>
        <taxon>Helotiales</taxon>
        <taxon>Ploettnerulaceae</taxon>
        <taxon>Oculimacula</taxon>
    </lineage>
</organism>
<protein>
    <submittedName>
        <fullName evidence="1">Uncharacterized protein</fullName>
    </submittedName>
</protein>
<gene>
    <name evidence="1" type="ORF">VTL71DRAFT_9378</name>
</gene>
<accession>A0ABR4BTP2</accession>
<comment type="caution">
    <text evidence="1">The sequence shown here is derived from an EMBL/GenBank/DDBJ whole genome shotgun (WGS) entry which is preliminary data.</text>
</comment>
<dbReference type="EMBL" id="JAZHXI010000021">
    <property type="protein sequence ID" value="KAL2060737.1"/>
    <property type="molecule type" value="Genomic_DNA"/>
</dbReference>